<keyword evidence="2" id="KW-0472">Membrane</keyword>
<keyword evidence="4" id="KW-1185">Reference proteome</keyword>
<feature type="transmembrane region" description="Helical" evidence="2">
    <location>
        <begin position="52"/>
        <end position="77"/>
    </location>
</feature>
<organism evidence="3 4">
    <name type="scientific">Rhodococcus triatomae</name>
    <dbReference type="NCBI Taxonomy" id="300028"/>
    <lineage>
        <taxon>Bacteria</taxon>
        <taxon>Bacillati</taxon>
        <taxon>Actinomycetota</taxon>
        <taxon>Actinomycetes</taxon>
        <taxon>Mycobacteriales</taxon>
        <taxon>Nocardiaceae</taxon>
        <taxon>Rhodococcus</taxon>
    </lineage>
</organism>
<feature type="transmembrane region" description="Helical" evidence="2">
    <location>
        <begin position="97"/>
        <end position="116"/>
    </location>
</feature>
<accession>A0A1G8K4S5</accession>
<evidence type="ECO:0000313" key="4">
    <source>
        <dbReference type="Proteomes" id="UP000183263"/>
    </source>
</evidence>
<keyword evidence="2" id="KW-0812">Transmembrane</keyword>
<dbReference type="RefSeq" id="WP_072740068.1">
    <property type="nucleotide sequence ID" value="NZ_CP048813.1"/>
</dbReference>
<name>A0A1G8K4S5_9NOCA</name>
<dbReference type="Proteomes" id="UP000183263">
    <property type="component" value="Unassembled WGS sequence"/>
</dbReference>
<feature type="transmembrane region" description="Helical" evidence="2">
    <location>
        <begin position="123"/>
        <end position="144"/>
    </location>
</feature>
<feature type="region of interest" description="Disordered" evidence="1">
    <location>
        <begin position="1"/>
        <end position="44"/>
    </location>
</feature>
<keyword evidence="2" id="KW-1133">Transmembrane helix</keyword>
<feature type="compositionally biased region" description="Polar residues" evidence="1">
    <location>
        <begin position="22"/>
        <end position="42"/>
    </location>
</feature>
<protein>
    <submittedName>
        <fullName evidence="3">Uncharacterized protein</fullName>
    </submittedName>
</protein>
<dbReference type="AlphaFoldDB" id="A0A1G8K4S5"/>
<reference evidence="3 4" key="1">
    <citation type="submission" date="2016-10" db="EMBL/GenBank/DDBJ databases">
        <authorList>
            <person name="de Groot N.N."/>
        </authorList>
    </citation>
    <scope>NUCLEOTIDE SEQUENCE [LARGE SCALE GENOMIC DNA]</scope>
    <source>
        <strain evidence="3 4">DSM 44892</strain>
    </source>
</reference>
<gene>
    <name evidence="3" type="ORF">SAMN05444695_10724</name>
</gene>
<feature type="transmembrane region" description="Helical" evidence="2">
    <location>
        <begin position="150"/>
        <end position="173"/>
    </location>
</feature>
<evidence type="ECO:0000313" key="3">
    <source>
        <dbReference type="EMBL" id="SDI38431.1"/>
    </source>
</evidence>
<dbReference type="EMBL" id="FNDN01000007">
    <property type="protein sequence ID" value="SDI38431.1"/>
    <property type="molecule type" value="Genomic_DNA"/>
</dbReference>
<sequence>MTNPYGDDPTRAYGREQEYPSYGNQPQYAGNTGHSAGQQRPEQQPKVDNGPFFAGIGATALVAAIAGWVVTAILQAVYNRFEWGTVWAYGLVDPWTAAFTGALAAVLSGALMWLLVQGVPSPLTFYSWIAALIVVAVVALPFLAAQSWQAALGAGIVHGFLGAVIITLTDVVAGRTVHE</sequence>
<evidence type="ECO:0000256" key="2">
    <source>
        <dbReference type="SAM" id="Phobius"/>
    </source>
</evidence>
<evidence type="ECO:0000256" key="1">
    <source>
        <dbReference type="SAM" id="MobiDB-lite"/>
    </source>
</evidence>
<feature type="compositionally biased region" description="Basic and acidic residues" evidence="1">
    <location>
        <begin position="8"/>
        <end position="18"/>
    </location>
</feature>
<dbReference type="OrthoDB" id="4484238at2"/>
<proteinExistence type="predicted"/>